<dbReference type="AlphaFoldDB" id="A0A4Q5LHW7"/>
<dbReference type="Pfam" id="PF00144">
    <property type="entry name" value="Beta-lactamase"/>
    <property type="match status" value="1"/>
</dbReference>
<dbReference type="PANTHER" id="PTHR43283:SF11">
    <property type="entry name" value="BETA-LACTAMASE-RELATED DOMAIN-CONTAINING PROTEIN"/>
    <property type="match status" value="1"/>
</dbReference>
<gene>
    <name evidence="4" type="ORF">EWM62_17515</name>
</gene>
<feature type="signal peptide" evidence="2">
    <location>
        <begin position="1"/>
        <end position="24"/>
    </location>
</feature>
<dbReference type="SUPFAM" id="SSF56601">
    <property type="entry name" value="beta-lactamase/transpeptidase-like"/>
    <property type="match status" value="1"/>
</dbReference>
<dbReference type="Gene3D" id="3.40.710.10">
    <property type="entry name" value="DD-peptidase/beta-lactamase superfamily"/>
    <property type="match status" value="1"/>
</dbReference>
<dbReference type="InterPro" id="IPR001466">
    <property type="entry name" value="Beta-lactam-related"/>
</dbReference>
<keyword evidence="2" id="KW-0732">Signal</keyword>
<proteinExistence type="predicted"/>
<feature type="domain" description="Beta-lactamase-related" evidence="3">
    <location>
        <begin position="232"/>
        <end position="585"/>
    </location>
</feature>
<dbReference type="OrthoDB" id="9805821at2"/>
<evidence type="ECO:0000313" key="5">
    <source>
        <dbReference type="Proteomes" id="UP000293331"/>
    </source>
</evidence>
<keyword evidence="5" id="KW-1185">Reference proteome</keyword>
<comment type="caution">
    <text evidence="4">The sequence shown here is derived from an EMBL/GenBank/DDBJ whole genome shotgun (WGS) entry which is preliminary data.</text>
</comment>
<dbReference type="RefSeq" id="WP_129877979.1">
    <property type="nucleotide sequence ID" value="NZ_SEWG01000008.1"/>
</dbReference>
<accession>A0A4Q5LHW7</accession>
<dbReference type="PANTHER" id="PTHR43283">
    <property type="entry name" value="BETA-LACTAMASE-RELATED"/>
    <property type="match status" value="1"/>
</dbReference>
<protein>
    <submittedName>
        <fullName evidence="4">Beta-N-acetylglucosaminidase</fullName>
    </submittedName>
</protein>
<reference evidence="4 5" key="1">
    <citation type="submission" date="2019-02" db="EMBL/GenBank/DDBJ databases">
        <title>Bacterial novel species Mucilaginibacter sp. 17JY9-4 isolated from soil.</title>
        <authorList>
            <person name="Jung H.-Y."/>
        </authorList>
    </citation>
    <scope>NUCLEOTIDE SEQUENCE [LARGE SCALE GENOMIC DNA]</scope>
    <source>
        <strain evidence="4 5">17JY9-4</strain>
    </source>
</reference>
<organism evidence="4 5">
    <name type="scientific">Mucilaginibacter terrigena</name>
    <dbReference type="NCBI Taxonomy" id="2492395"/>
    <lineage>
        <taxon>Bacteria</taxon>
        <taxon>Pseudomonadati</taxon>
        <taxon>Bacteroidota</taxon>
        <taxon>Sphingobacteriia</taxon>
        <taxon>Sphingobacteriales</taxon>
        <taxon>Sphingobacteriaceae</taxon>
        <taxon>Mucilaginibacter</taxon>
    </lineage>
</organism>
<dbReference type="GO" id="GO:0016787">
    <property type="term" value="F:hydrolase activity"/>
    <property type="evidence" value="ECO:0007669"/>
    <property type="project" value="UniProtKB-KW"/>
</dbReference>
<dbReference type="InterPro" id="IPR012338">
    <property type="entry name" value="Beta-lactam/transpept-like"/>
</dbReference>
<evidence type="ECO:0000256" key="1">
    <source>
        <dbReference type="ARBA" id="ARBA00022801"/>
    </source>
</evidence>
<dbReference type="Proteomes" id="UP000293331">
    <property type="component" value="Unassembled WGS sequence"/>
</dbReference>
<keyword evidence="1" id="KW-0378">Hydrolase</keyword>
<evidence type="ECO:0000313" key="4">
    <source>
        <dbReference type="EMBL" id="RYU86949.1"/>
    </source>
</evidence>
<dbReference type="EMBL" id="SEWG01000008">
    <property type="protein sequence ID" value="RYU86949.1"/>
    <property type="molecule type" value="Genomic_DNA"/>
</dbReference>
<sequence>MRKNRRNICLLLLSGFVLFNSACAQNPPLTGKAYVKEQLSAEQATVLLNNEKHLIPLQNLDNNKIASIRFSGIYAAGFDSLLNKYAKVDLFNGLDYLSVKTLDNLSQDTKFYNTLIVQLTDAEVNNLQIIGFINDNQKMKNVIVSLIGNGNSLTKLNSITSPVIWSARVSPVAAYFSAQAIFGGVAITQRLTKSYSAKYAANSGFLTSKTRLQYTVPEDAGINADNLTKAIDDIAREAISSRATPGCVVLVAKDGKVIFNKAYGYHTYDNAIPDRITDIFDVASMTKISATTMEAMQLYDAGKLHLDSTLGTYMPITRNTNKKTLSVRELLEHQAGLIPDISTFEAIRPTDHSTDSSAAFPTKVNENYYVRKNYFDEVMLPAALRSVVKTRGQYVYSDVGMIFMQQIEEAITAIPLNKYVQDKFYNPLGMQTAGFLPLYRFPANRIPPTEDDRKDRKTLIDGYVHDPTAALMGGVAGHAGLFAGANDIAILYQMMLNRGTYGGIQYVKPETVDLWTSKQSPVSRRGLGFDRWDPIADRHYPSKSASDMAYGHTGFTGTCVWVDPKYNLVYVFLSNRVHPNVGNKLGSLNIRPRIQDAVYEAIQKGM</sequence>
<name>A0A4Q5LHW7_9SPHI</name>
<dbReference type="InterPro" id="IPR050789">
    <property type="entry name" value="Diverse_Enzym_Activities"/>
</dbReference>
<evidence type="ECO:0000256" key="2">
    <source>
        <dbReference type="SAM" id="SignalP"/>
    </source>
</evidence>
<feature type="chain" id="PRO_5020339328" evidence="2">
    <location>
        <begin position="25"/>
        <end position="606"/>
    </location>
</feature>
<evidence type="ECO:0000259" key="3">
    <source>
        <dbReference type="Pfam" id="PF00144"/>
    </source>
</evidence>